<dbReference type="PROSITE" id="PS52029">
    <property type="entry name" value="LD_TPASE"/>
    <property type="match status" value="1"/>
</dbReference>
<feature type="domain" description="L,D-TPase catalytic" evidence="11">
    <location>
        <begin position="85"/>
        <end position="222"/>
    </location>
</feature>
<dbReference type="EMBL" id="JBHSJF010000005">
    <property type="protein sequence ID" value="MFC5067698.1"/>
    <property type="molecule type" value="Genomic_DNA"/>
</dbReference>
<evidence type="ECO:0000256" key="1">
    <source>
        <dbReference type="ARBA" id="ARBA00004752"/>
    </source>
</evidence>
<name>A0ABV9Z1S3_9HYPH</name>
<evidence type="ECO:0000256" key="2">
    <source>
        <dbReference type="ARBA" id="ARBA00005992"/>
    </source>
</evidence>
<feature type="active site" description="Nucleophile" evidence="9">
    <location>
        <position position="198"/>
    </location>
</feature>
<gene>
    <name evidence="12" type="ORF">ACFPFW_06670</name>
</gene>
<dbReference type="EC" id="2.3.2.-" evidence="12"/>
<organism evidence="12 13">
    <name type="scientific">Flaviflagellibacter deserti</name>
    <dbReference type="NCBI Taxonomy" id="2267266"/>
    <lineage>
        <taxon>Bacteria</taxon>
        <taxon>Pseudomonadati</taxon>
        <taxon>Pseudomonadota</taxon>
        <taxon>Alphaproteobacteria</taxon>
        <taxon>Hyphomicrobiales</taxon>
        <taxon>Flaviflagellibacter</taxon>
    </lineage>
</organism>
<dbReference type="SUPFAM" id="SSF141523">
    <property type="entry name" value="L,D-transpeptidase catalytic domain-like"/>
    <property type="match status" value="1"/>
</dbReference>
<comment type="pathway">
    <text evidence="1 9">Cell wall biogenesis; peptidoglycan biosynthesis.</text>
</comment>
<evidence type="ECO:0000256" key="5">
    <source>
        <dbReference type="ARBA" id="ARBA00022801"/>
    </source>
</evidence>
<protein>
    <submittedName>
        <fullName evidence="12">L,D-transpeptidase</fullName>
        <ecNumber evidence="12">2.3.2.-</ecNumber>
    </submittedName>
</protein>
<keyword evidence="8 9" id="KW-0961">Cell wall biogenesis/degradation</keyword>
<evidence type="ECO:0000259" key="11">
    <source>
        <dbReference type="PROSITE" id="PS52029"/>
    </source>
</evidence>
<dbReference type="InterPro" id="IPR038063">
    <property type="entry name" value="Transpep_catalytic_dom"/>
</dbReference>
<evidence type="ECO:0000256" key="3">
    <source>
        <dbReference type="ARBA" id="ARBA00022676"/>
    </source>
</evidence>
<evidence type="ECO:0000256" key="10">
    <source>
        <dbReference type="SAM" id="SignalP"/>
    </source>
</evidence>
<keyword evidence="5" id="KW-0378">Hydrolase</keyword>
<dbReference type="PANTHER" id="PTHR30582">
    <property type="entry name" value="L,D-TRANSPEPTIDASE"/>
    <property type="match status" value="1"/>
</dbReference>
<evidence type="ECO:0000256" key="9">
    <source>
        <dbReference type="PROSITE-ProRule" id="PRU01373"/>
    </source>
</evidence>
<dbReference type="InterPro" id="IPR005490">
    <property type="entry name" value="LD_TPept_cat_dom"/>
</dbReference>
<dbReference type="CDD" id="cd16913">
    <property type="entry name" value="YkuD_like"/>
    <property type="match status" value="1"/>
</dbReference>
<evidence type="ECO:0000313" key="12">
    <source>
        <dbReference type="EMBL" id="MFC5067698.1"/>
    </source>
</evidence>
<evidence type="ECO:0000313" key="13">
    <source>
        <dbReference type="Proteomes" id="UP001595796"/>
    </source>
</evidence>
<evidence type="ECO:0000256" key="4">
    <source>
        <dbReference type="ARBA" id="ARBA00022679"/>
    </source>
</evidence>
<evidence type="ECO:0000256" key="6">
    <source>
        <dbReference type="ARBA" id="ARBA00022960"/>
    </source>
</evidence>
<dbReference type="Gene3D" id="2.40.440.10">
    <property type="entry name" value="L,D-transpeptidase catalytic domain-like"/>
    <property type="match status" value="1"/>
</dbReference>
<keyword evidence="6 9" id="KW-0133">Cell shape</keyword>
<reference evidence="13" key="1">
    <citation type="journal article" date="2019" name="Int. J. Syst. Evol. Microbiol.">
        <title>The Global Catalogue of Microorganisms (GCM) 10K type strain sequencing project: providing services to taxonomists for standard genome sequencing and annotation.</title>
        <authorList>
            <consortium name="The Broad Institute Genomics Platform"/>
            <consortium name="The Broad Institute Genome Sequencing Center for Infectious Disease"/>
            <person name="Wu L."/>
            <person name="Ma J."/>
        </authorList>
    </citation>
    <scope>NUCLEOTIDE SEQUENCE [LARGE SCALE GENOMIC DNA]</scope>
    <source>
        <strain evidence="13">CGMCC 1.16444</strain>
    </source>
</reference>
<evidence type="ECO:0000256" key="7">
    <source>
        <dbReference type="ARBA" id="ARBA00022984"/>
    </source>
</evidence>
<dbReference type="PANTHER" id="PTHR30582:SF24">
    <property type="entry name" value="L,D-TRANSPEPTIDASE ERFK_SRFK-RELATED"/>
    <property type="match status" value="1"/>
</dbReference>
<dbReference type="InterPro" id="IPR050979">
    <property type="entry name" value="LD-transpeptidase"/>
</dbReference>
<dbReference type="GO" id="GO:0016746">
    <property type="term" value="F:acyltransferase activity"/>
    <property type="evidence" value="ECO:0007669"/>
    <property type="project" value="UniProtKB-KW"/>
</dbReference>
<comment type="caution">
    <text evidence="12">The sequence shown here is derived from an EMBL/GenBank/DDBJ whole genome shotgun (WGS) entry which is preliminary data.</text>
</comment>
<feature type="chain" id="PRO_5046871486" evidence="10">
    <location>
        <begin position="30"/>
        <end position="258"/>
    </location>
</feature>
<dbReference type="RefSeq" id="WP_379769954.1">
    <property type="nucleotide sequence ID" value="NZ_JBHSJF010000005.1"/>
</dbReference>
<keyword evidence="10" id="KW-0732">Signal</keyword>
<evidence type="ECO:0000256" key="8">
    <source>
        <dbReference type="ARBA" id="ARBA00023316"/>
    </source>
</evidence>
<feature type="active site" description="Proton donor/acceptor" evidence="9">
    <location>
        <position position="182"/>
    </location>
</feature>
<feature type="signal peptide" evidence="10">
    <location>
        <begin position="1"/>
        <end position="29"/>
    </location>
</feature>
<proteinExistence type="inferred from homology"/>
<accession>A0ABV9Z1S3</accession>
<dbReference type="PROSITE" id="PS51257">
    <property type="entry name" value="PROKAR_LIPOPROTEIN"/>
    <property type="match status" value="1"/>
</dbReference>
<keyword evidence="4 12" id="KW-0808">Transferase</keyword>
<dbReference type="Proteomes" id="UP001595796">
    <property type="component" value="Unassembled WGS sequence"/>
</dbReference>
<keyword evidence="7 9" id="KW-0573">Peptidoglycan synthesis</keyword>
<keyword evidence="13" id="KW-1185">Reference proteome</keyword>
<keyword evidence="12" id="KW-0012">Acyltransferase</keyword>
<dbReference type="Pfam" id="PF03734">
    <property type="entry name" value="YkuD"/>
    <property type="match status" value="1"/>
</dbReference>
<sequence>MRFSVSSFGRSLSLAMVAAAGLVLGGCVADRAGPTAKVATFDQGTIDRYGPRPNEKFALPASDISRVRPQYLRREVAYSGNERPGTIVVDTQNRYLFLVMENGRAMRYGIGVGKEGLSWGGVATIQRKAEWPRWTPTADMIARDPDRNAKWAGGMDGGLGNPLGPRAMYLYQNGRDTLYRIHGTTEPWTIGSAVSSGCIRLINQDVIDLYSRVPTGTTVIVLHDGSPMEQVQQVVAQVGTSVQKGLSQLVHSLPKRGQ</sequence>
<keyword evidence="3" id="KW-0328">Glycosyltransferase</keyword>
<comment type="similarity">
    <text evidence="2">Belongs to the YkuD family.</text>
</comment>